<dbReference type="GO" id="GO:0050660">
    <property type="term" value="F:flavin adenine dinucleotide binding"/>
    <property type="evidence" value="ECO:0007669"/>
    <property type="project" value="InterPro"/>
</dbReference>
<dbReference type="Pfam" id="PF01266">
    <property type="entry name" value="DAO"/>
    <property type="match status" value="1"/>
</dbReference>
<proteinExistence type="predicted"/>
<gene>
    <name evidence="6" type="ORF">SAMN04488072_105185</name>
</gene>
<evidence type="ECO:0000313" key="7">
    <source>
        <dbReference type="Proteomes" id="UP000198642"/>
    </source>
</evidence>
<dbReference type="GO" id="GO:0005829">
    <property type="term" value="C:cytosol"/>
    <property type="evidence" value="ECO:0007669"/>
    <property type="project" value="TreeGrafter"/>
</dbReference>
<protein>
    <submittedName>
        <fullName evidence="6">Sarcosine oxidase</fullName>
    </submittedName>
</protein>
<dbReference type="Gene3D" id="3.50.50.60">
    <property type="entry name" value="FAD/NAD(P)-binding domain"/>
    <property type="match status" value="1"/>
</dbReference>
<evidence type="ECO:0000256" key="1">
    <source>
        <dbReference type="ARBA" id="ARBA00001974"/>
    </source>
</evidence>
<dbReference type="SUPFAM" id="SSF54373">
    <property type="entry name" value="FAD-linked reductases, C-terminal domain"/>
    <property type="match status" value="1"/>
</dbReference>
<evidence type="ECO:0000256" key="4">
    <source>
        <dbReference type="ARBA" id="ARBA00023002"/>
    </source>
</evidence>
<dbReference type="OrthoDB" id="9794226at2"/>
<keyword evidence="2" id="KW-0285">Flavoprotein</keyword>
<keyword evidence="4" id="KW-0560">Oxidoreductase</keyword>
<dbReference type="GO" id="GO:0008115">
    <property type="term" value="F:sarcosine oxidase activity"/>
    <property type="evidence" value="ECO:0007669"/>
    <property type="project" value="TreeGrafter"/>
</dbReference>
<sequence>MSYDVVIIGAGSMGMAAGYYLSKANKSVALIDKYDPPHSEASHHGESRLIRHAYGEGENYVPLALRSQELWQAMEKQAGTSVFLQTGVLNIGTEKSLFLKNVIQSAKTFSLPAVVLTSQQINERWPGYSLPGNLMGCFEKNSGILMSEKAINSFRKLAVRDGAEIYPNSKIQLIEANDNKVKVNLNDQVIEGNQLIITAGKGTNQVTAHLERKLPITPVRKTFSWFHSDENLYSPEVFPAWSFNDENSTYYGFPSLNHSGVKIGRHDGGHELRPNEKLEVFGTYSEDSEVTSSFAEKYFSQKAQHKEGKVCTYTNSPDGDFIIDRLPGYQNIMVACGFSGHGFKFSSAIGEVLSQMVLKNKPDIDISNFGLSRF</sequence>
<name>A0A1I0XM43_9BACI</name>
<feature type="domain" description="FAD dependent oxidoreductase" evidence="5">
    <location>
        <begin position="4"/>
        <end position="356"/>
    </location>
</feature>
<dbReference type="Gene3D" id="3.30.9.10">
    <property type="entry name" value="D-Amino Acid Oxidase, subunit A, domain 2"/>
    <property type="match status" value="1"/>
</dbReference>
<evidence type="ECO:0000256" key="3">
    <source>
        <dbReference type="ARBA" id="ARBA00022827"/>
    </source>
</evidence>
<organism evidence="6 7">
    <name type="scientific">Lentibacillus halodurans</name>
    <dbReference type="NCBI Taxonomy" id="237679"/>
    <lineage>
        <taxon>Bacteria</taxon>
        <taxon>Bacillati</taxon>
        <taxon>Bacillota</taxon>
        <taxon>Bacilli</taxon>
        <taxon>Bacillales</taxon>
        <taxon>Bacillaceae</taxon>
        <taxon>Lentibacillus</taxon>
    </lineage>
</organism>
<dbReference type="Proteomes" id="UP000198642">
    <property type="component" value="Unassembled WGS sequence"/>
</dbReference>
<keyword evidence="3" id="KW-0274">FAD</keyword>
<evidence type="ECO:0000259" key="5">
    <source>
        <dbReference type="Pfam" id="PF01266"/>
    </source>
</evidence>
<dbReference type="EMBL" id="FOJW01000005">
    <property type="protein sequence ID" value="SFB02115.1"/>
    <property type="molecule type" value="Genomic_DNA"/>
</dbReference>
<dbReference type="PANTHER" id="PTHR10961">
    <property type="entry name" value="PEROXISOMAL SARCOSINE OXIDASE"/>
    <property type="match status" value="1"/>
</dbReference>
<dbReference type="PANTHER" id="PTHR10961:SF7">
    <property type="entry name" value="FAD DEPENDENT OXIDOREDUCTASE DOMAIN-CONTAINING PROTEIN"/>
    <property type="match status" value="1"/>
</dbReference>
<dbReference type="SUPFAM" id="SSF51905">
    <property type="entry name" value="FAD/NAD(P)-binding domain"/>
    <property type="match status" value="1"/>
</dbReference>
<dbReference type="AlphaFoldDB" id="A0A1I0XM43"/>
<dbReference type="InterPro" id="IPR006076">
    <property type="entry name" value="FAD-dep_OxRdtase"/>
</dbReference>
<keyword evidence="7" id="KW-1185">Reference proteome</keyword>
<evidence type="ECO:0000256" key="2">
    <source>
        <dbReference type="ARBA" id="ARBA00022630"/>
    </source>
</evidence>
<dbReference type="InterPro" id="IPR045170">
    <property type="entry name" value="MTOX"/>
</dbReference>
<reference evidence="6 7" key="1">
    <citation type="submission" date="2016-10" db="EMBL/GenBank/DDBJ databases">
        <authorList>
            <person name="de Groot N.N."/>
        </authorList>
    </citation>
    <scope>NUCLEOTIDE SEQUENCE [LARGE SCALE GENOMIC DNA]</scope>
    <source>
        <strain evidence="6 7">CGMCC 1.3702</strain>
    </source>
</reference>
<dbReference type="InterPro" id="IPR036188">
    <property type="entry name" value="FAD/NAD-bd_sf"/>
</dbReference>
<evidence type="ECO:0000313" key="6">
    <source>
        <dbReference type="EMBL" id="SFB02115.1"/>
    </source>
</evidence>
<dbReference type="STRING" id="237679.SAMN04488072_105185"/>
<comment type="cofactor">
    <cofactor evidence="1">
        <name>FAD</name>
        <dbReference type="ChEBI" id="CHEBI:57692"/>
    </cofactor>
</comment>
<dbReference type="NCBIfam" id="NF008425">
    <property type="entry name" value="PRK11259.1"/>
    <property type="match status" value="1"/>
</dbReference>
<accession>A0A1I0XM43</accession>
<dbReference type="RefSeq" id="WP_090236224.1">
    <property type="nucleotide sequence ID" value="NZ_FOJW01000005.1"/>
</dbReference>